<sequence length="241" mass="26959">MTSQPSATADQLDGFVLGFPDLLPGDILLFRAVDPDPVTRRIARSTDSPYTHAAVYLGGMQVLEAGGKVVEIRQLDRSDEEDCIIGVFRSQCGFSDDRVRELKAFAASLAGNRPDYDKDGLKNFRAMRTKFEEELFDRLRLDYGKTMAREELERRPYFCSSLVVAAYIVCGIIGDTAQLAYQPDAFSPADLHREPTFGWFLGYVTDPSNEISADDPLLNATSWRDASDPQDRWWRRGAAAS</sequence>
<gene>
    <name evidence="2" type="ORF">XF10B_44600</name>
    <name evidence="1" type="ORF">XF4B_44950</name>
</gene>
<dbReference type="InterPro" id="IPR038765">
    <property type="entry name" value="Papain-like_cys_pep_sf"/>
</dbReference>
<evidence type="ECO:0000313" key="2">
    <source>
        <dbReference type="EMBL" id="BCE91662.1"/>
    </source>
</evidence>
<accession>A0A810CRF6</accession>
<evidence type="ECO:0000313" key="1">
    <source>
        <dbReference type="EMBL" id="BCE48146.1"/>
    </source>
</evidence>
<dbReference type="SUPFAM" id="SSF54001">
    <property type="entry name" value="Cysteine proteinases"/>
    <property type="match status" value="1"/>
</dbReference>
<dbReference type="Gene3D" id="3.90.1720.10">
    <property type="entry name" value="endopeptidase domain like (from Nostoc punctiforme)"/>
    <property type="match status" value="1"/>
</dbReference>
<dbReference type="EMBL" id="AP023094">
    <property type="protein sequence ID" value="BCE48146.1"/>
    <property type="molecule type" value="Genomic_DNA"/>
</dbReference>
<proteinExistence type="predicted"/>
<name>A0A810CRF6_9BRAD</name>
<dbReference type="AlphaFoldDB" id="A0A810CRF6"/>
<organism evidence="2">
    <name type="scientific">Bradyrhizobium diazoefficiens</name>
    <dbReference type="NCBI Taxonomy" id="1355477"/>
    <lineage>
        <taxon>Bacteria</taxon>
        <taxon>Pseudomonadati</taxon>
        <taxon>Pseudomonadota</taxon>
        <taxon>Alphaproteobacteria</taxon>
        <taxon>Hyphomicrobiales</taxon>
        <taxon>Nitrobacteraceae</taxon>
        <taxon>Bradyrhizobium</taxon>
    </lineage>
</organism>
<evidence type="ECO:0008006" key="3">
    <source>
        <dbReference type="Google" id="ProtNLM"/>
    </source>
</evidence>
<dbReference type="EMBL" id="AP023099">
    <property type="protein sequence ID" value="BCE91662.1"/>
    <property type="molecule type" value="Genomic_DNA"/>
</dbReference>
<reference evidence="2" key="1">
    <citation type="submission" date="2020-05" db="EMBL/GenBank/DDBJ databases">
        <title>Complete genome sequence of Bradyrhizobium diazoefficiens XF10 isolated from soybean nodule.</title>
        <authorList>
            <person name="Noda R."/>
            <person name="Kakizaki K."/>
            <person name="Minamisawa K."/>
        </authorList>
    </citation>
    <scope>NUCLEOTIDE SEQUENCE</scope>
    <source>
        <strain evidence="2">XF10</strain>
    </source>
</reference>
<reference evidence="1" key="2">
    <citation type="submission" date="2020-05" db="EMBL/GenBank/DDBJ databases">
        <title>Complete genome sequence of Bradyrhizobium diazoefficiens XF4 isolated from soybean nodule.</title>
        <authorList>
            <person name="Noda R."/>
            <person name="Kakizaki K."/>
            <person name="Minamisawa K."/>
        </authorList>
    </citation>
    <scope>NUCLEOTIDE SEQUENCE</scope>
    <source>
        <strain evidence="1">XF4</strain>
    </source>
</reference>
<protein>
    <recommendedName>
        <fullName evidence="3">Permuted papain-like amidase YaeF/Yiix C92 family enzyme</fullName>
    </recommendedName>
</protein>